<gene>
    <name evidence="2" type="ORF">D6D22_09482</name>
</gene>
<organism evidence="2 3">
    <name type="scientific">Aureobasidium pullulans</name>
    <name type="common">Black yeast</name>
    <name type="synonym">Pullularia pullulans</name>
    <dbReference type="NCBI Taxonomy" id="5580"/>
    <lineage>
        <taxon>Eukaryota</taxon>
        <taxon>Fungi</taxon>
        <taxon>Dikarya</taxon>
        <taxon>Ascomycota</taxon>
        <taxon>Pezizomycotina</taxon>
        <taxon>Dothideomycetes</taxon>
        <taxon>Dothideomycetidae</taxon>
        <taxon>Dothideales</taxon>
        <taxon>Saccotheciaceae</taxon>
        <taxon>Aureobasidium</taxon>
    </lineage>
</organism>
<dbReference type="Gene3D" id="2.30.40.10">
    <property type="entry name" value="Urease, subunit C, domain 1"/>
    <property type="match status" value="1"/>
</dbReference>
<proteinExistence type="predicted"/>
<dbReference type="Gene3D" id="3.20.20.140">
    <property type="entry name" value="Metal-dependent hydrolases"/>
    <property type="match status" value="1"/>
</dbReference>
<accession>A0A4S8US35</accession>
<dbReference type="SUPFAM" id="SSF51338">
    <property type="entry name" value="Composite domain of metallo-dependent hydrolases"/>
    <property type="match status" value="2"/>
</dbReference>
<name>A0A4S8US35_AURPU</name>
<keyword evidence="2" id="KW-0378">Hydrolase</keyword>
<dbReference type="SUPFAM" id="SSF51556">
    <property type="entry name" value="Metallo-dependent hydrolases"/>
    <property type="match status" value="1"/>
</dbReference>
<dbReference type="PANTHER" id="PTHR43135:SF3">
    <property type="entry name" value="ALPHA-D-RIBOSE 1-METHYLPHOSPHONATE 5-TRIPHOSPHATE DIPHOSPHATASE"/>
    <property type="match status" value="1"/>
</dbReference>
<reference evidence="2 3" key="1">
    <citation type="submission" date="2018-10" db="EMBL/GenBank/DDBJ databases">
        <title>Fifty Aureobasidium pullulans genomes reveal a recombining polyextremotolerant generalist.</title>
        <authorList>
            <person name="Gostincar C."/>
            <person name="Turk M."/>
            <person name="Zajc J."/>
            <person name="Gunde-Cimerman N."/>
        </authorList>
    </citation>
    <scope>NUCLEOTIDE SEQUENCE [LARGE SCALE GENOMIC DNA]</scope>
    <source>
        <strain evidence="2 3">EXF-11013</strain>
    </source>
</reference>
<dbReference type="InterPro" id="IPR051781">
    <property type="entry name" value="Metallo-dep_Hydrolase"/>
</dbReference>
<dbReference type="Proteomes" id="UP000310687">
    <property type="component" value="Unassembled WGS sequence"/>
</dbReference>
<dbReference type="AlphaFoldDB" id="A0A4S8US35"/>
<sequence>MTTKSQRIKPWQLPPHKTYIFQNANIVDSERGLIRKECTVKVSNGVFDEVKEGRLLDTQGAIVVDLEGRFLCPGLIDSHVHLMAVPGFEDLSKAFGNLFAVSAFRQPYVCQQMLSRGFTSVRDCGGATYALKEAIEDGVFPGPRLFLSVHALSQTGGHADIRGPNDHEQCCGGANGDLGRICDGVEDCIKATREQIRTGADFIKIMAGGGVTTPTDKLENVQFTAQEVKVITTVAGNADLWVTAHAYTPKSIVHAIENGCKGIEHGNFLDEPTAKLMAEKGAFLTPTLVTYAEMNDWPGYLPPESAKKNSAVLKAGIRSLKIASEAGVTICFGTDLLGPLGSAQTREFSIRSEVLSSVDLLRTATVNPARMLRVEDRLGQIKPGFVADLLILESNPLEDITILDSPDKHLFAVMKEGRVYHSRWSKLPVDAPTPVSFIQ</sequence>
<dbReference type="InterPro" id="IPR006680">
    <property type="entry name" value="Amidohydro-rel"/>
</dbReference>
<comment type="caution">
    <text evidence="2">The sequence shown here is derived from an EMBL/GenBank/DDBJ whole genome shotgun (WGS) entry which is preliminary data.</text>
</comment>
<feature type="domain" description="Amidohydrolase-related" evidence="1">
    <location>
        <begin position="70"/>
        <end position="418"/>
    </location>
</feature>
<evidence type="ECO:0000313" key="2">
    <source>
        <dbReference type="EMBL" id="THW32702.1"/>
    </source>
</evidence>
<dbReference type="InterPro" id="IPR011059">
    <property type="entry name" value="Metal-dep_hydrolase_composite"/>
</dbReference>
<dbReference type="PANTHER" id="PTHR43135">
    <property type="entry name" value="ALPHA-D-RIBOSE 1-METHYLPHOSPHONATE 5-TRIPHOSPHATE DIPHOSPHATASE"/>
    <property type="match status" value="1"/>
</dbReference>
<dbReference type="EMBL" id="QZAL01000236">
    <property type="protein sequence ID" value="THW32702.1"/>
    <property type="molecule type" value="Genomic_DNA"/>
</dbReference>
<dbReference type="CDD" id="cd01299">
    <property type="entry name" value="Met_dep_hydrolase_A"/>
    <property type="match status" value="1"/>
</dbReference>
<dbReference type="Pfam" id="PF01979">
    <property type="entry name" value="Amidohydro_1"/>
    <property type="match status" value="1"/>
</dbReference>
<evidence type="ECO:0000313" key="3">
    <source>
        <dbReference type="Proteomes" id="UP000310687"/>
    </source>
</evidence>
<dbReference type="InterPro" id="IPR032466">
    <property type="entry name" value="Metal_Hydrolase"/>
</dbReference>
<protein>
    <submittedName>
        <fullName evidence="2">Amidohydrolase</fullName>
    </submittedName>
</protein>
<dbReference type="InterPro" id="IPR057744">
    <property type="entry name" value="OTAase-like"/>
</dbReference>
<evidence type="ECO:0000259" key="1">
    <source>
        <dbReference type="Pfam" id="PF01979"/>
    </source>
</evidence>
<dbReference type="GO" id="GO:0016810">
    <property type="term" value="F:hydrolase activity, acting on carbon-nitrogen (but not peptide) bonds"/>
    <property type="evidence" value="ECO:0007669"/>
    <property type="project" value="InterPro"/>
</dbReference>